<dbReference type="AlphaFoldDB" id="A0A8J2Q5D2"/>
<feature type="compositionally biased region" description="Basic residues" evidence="1">
    <location>
        <begin position="26"/>
        <end position="37"/>
    </location>
</feature>
<protein>
    <submittedName>
        <fullName evidence="2">(African queen) hypothetical protein</fullName>
    </submittedName>
</protein>
<accession>A0A8J2Q5D2</accession>
<gene>
    <name evidence="2" type="ORF">DCHRY22_LOCUS496</name>
</gene>
<name>A0A8J2Q5D2_9NEOP</name>
<evidence type="ECO:0000313" key="3">
    <source>
        <dbReference type="Proteomes" id="UP000789524"/>
    </source>
</evidence>
<feature type="compositionally biased region" description="Basic residues" evidence="1">
    <location>
        <begin position="44"/>
        <end position="71"/>
    </location>
</feature>
<feature type="region of interest" description="Disordered" evidence="1">
    <location>
        <begin position="132"/>
        <end position="151"/>
    </location>
</feature>
<comment type="caution">
    <text evidence="2">The sequence shown here is derived from an EMBL/GenBank/DDBJ whole genome shotgun (WGS) entry which is preliminary data.</text>
</comment>
<sequence length="207" mass="22985">MDDFEQSSESKKQTPMRAGWVTQKKEKLKKKIKRFCKGKMLVKGGKKKSQNKGASSKRLKGSKAPKRGSASRRNRGCFEEEVCGTADKAVQVQIFVKCTCKVKTQKPKLRFKPSQKSVSTATFLINTCPSGTKPSSSNAKSHSVYRRKKSRYLDKQSGTNSGCLIFIAGMPLTQRYHQAMRGEGPHYVGSAQAQAQIISLSSLRPTF</sequence>
<dbReference type="OrthoDB" id="10519624at2759"/>
<feature type="compositionally biased region" description="Polar residues" evidence="1">
    <location>
        <begin position="132"/>
        <end position="141"/>
    </location>
</feature>
<organism evidence="2 3">
    <name type="scientific">Danaus chrysippus</name>
    <name type="common">African queen</name>
    <dbReference type="NCBI Taxonomy" id="151541"/>
    <lineage>
        <taxon>Eukaryota</taxon>
        <taxon>Metazoa</taxon>
        <taxon>Ecdysozoa</taxon>
        <taxon>Arthropoda</taxon>
        <taxon>Hexapoda</taxon>
        <taxon>Insecta</taxon>
        <taxon>Pterygota</taxon>
        <taxon>Neoptera</taxon>
        <taxon>Endopterygota</taxon>
        <taxon>Lepidoptera</taxon>
        <taxon>Glossata</taxon>
        <taxon>Ditrysia</taxon>
        <taxon>Papilionoidea</taxon>
        <taxon>Nymphalidae</taxon>
        <taxon>Danainae</taxon>
        <taxon>Danaini</taxon>
        <taxon>Danaina</taxon>
        <taxon>Danaus</taxon>
        <taxon>Anosia</taxon>
    </lineage>
</organism>
<dbReference type="Proteomes" id="UP000789524">
    <property type="component" value="Unassembled WGS sequence"/>
</dbReference>
<reference evidence="2" key="1">
    <citation type="submission" date="2021-09" db="EMBL/GenBank/DDBJ databases">
        <authorList>
            <person name="Martin H S."/>
        </authorList>
    </citation>
    <scope>NUCLEOTIDE SEQUENCE</scope>
</reference>
<evidence type="ECO:0000313" key="2">
    <source>
        <dbReference type="EMBL" id="CAG9558348.1"/>
    </source>
</evidence>
<proteinExistence type="predicted"/>
<keyword evidence="3" id="KW-1185">Reference proteome</keyword>
<evidence type="ECO:0000256" key="1">
    <source>
        <dbReference type="SAM" id="MobiDB-lite"/>
    </source>
</evidence>
<dbReference type="EMBL" id="CAKASE010000043">
    <property type="protein sequence ID" value="CAG9558348.1"/>
    <property type="molecule type" value="Genomic_DNA"/>
</dbReference>
<feature type="region of interest" description="Disordered" evidence="1">
    <location>
        <begin position="1"/>
        <end position="71"/>
    </location>
</feature>